<evidence type="ECO:0000256" key="1">
    <source>
        <dbReference type="SAM" id="MobiDB-lite"/>
    </source>
</evidence>
<evidence type="ECO:0000313" key="2">
    <source>
        <dbReference type="EMBL" id="KAF2493297.1"/>
    </source>
</evidence>
<name>A0A6A6QR22_9PEZI</name>
<evidence type="ECO:0000313" key="3">
    <source>
        <dbReference type="Proteomes" id="UP000799750"/>
    </source>
</evidence>
<feature type="compositionally biased region" description="Basic and acidic residues" evidence="1">
    <location>
        <begin position="59"/>
        <end position="68"/>
    </location>
</feature>
<feature type="region of interest" description="Disordered" evidence="1">
    <location>
        <begin position="38"/>
        <end position="89"/>
    </location>
</feature>
<protein>
    <submittedName>
        <fullName evidence="2">Uncharacterized protein</fullName>
    </submittedName>
</protein>
<gene>
    <name evidence="2" type="ORF">BU16DRAFT_563460</name>
</gene>
<reference evidence="2" key="1">
    <citation type="journal article" date="2020" name="Stud. Mycol.">
        <title>101 Dothideomycetes genomes: a test case for predicting lifestyles and emergence of pathogens.</title>
        <authorList>
            <person name="Haridas S."/>
            <person name="Albert R."/>
            <person name="Binder M."/>
            <person name="Bloem J."/>
            <person name="Labutti K."/>
            <person name="Salamov A."/>
            <person name="Andreopoulos B."/>
            <person name="Baker S."/>
            <person name="Barry K."/>
            <person name="Bills G."/>
            <person name="Bluhm B."/>
            <person name="Cannon C."/>
            <person name="Castanera R."/>
            <person name="Culley D."/>
            <person name="Daum C."/>
            <person name="Ezra D."/>
            <person name="Gonzalez J."/>
            <person name="Henrissat B."/>
            <person name="Kuo A."/>
            <person name="Liang C."/>
            <person name="Lipzen A."/>
            <person name="Lutzoni F."/>
            <person name="Magnuson J."/>
            <person name="Mondo S."/>
            <person name="Nolan M."/>
            <person name="Ohm R."/>
            <person name="Pangilinan J."/>
            <person name="Park H.-J."/>
            <person name="Ramirez L."/>
            <person name="Alfaro M."/>
            <person name="Sun H."/>
            <person name="Tritt A."/>
            <person name="Yoshinaga Y."/>
            <person name="Zwiers L.-H."/>
            <person name="Turgeon B."/>
            <person name="Goodwin S."/>
            <person name="Spatafora J."/>
            <person name="Crous P."/>
            <person name="Grigoriev I."/>
        </authorList>
    </citation>
    <scope>NUCLEOTIDE SEQUENCE</scope>
    <source>
        <strain evidence="2">CBS 269.34</strain>
    </source>
</reference>
<dbReference type="Proteomes" id="UP000799750">
    <property type="component" value="Unassembled WGS sequence"/>
</dbReference>
<keyword evidence="3" id="KW-1185">Reference proteome</keyword>
<sequence length="154" mass="15642">MAAEELMGSPQAYRLVGCLAGTYEWEVRRDQNLFLNVKGGDGGNGGRGENGQQGGQGSRGRDATKHWDATPGGPGAPGGNGGYGTDGANGADAGNMFITVAEDDLDTLSSVFWELNGGKGGLSGTHGQPGEVELAAKEALEADGMNATATIQEL</sequence>
<accession>A0A6A6QR22</accession>
<feature type="compositionally biased region" description="Gly residues" evidence="1">
    <location>
        <begin position="72"/>
        <end position="87"/>
    </location>
</feature>
<dbReference type="AlphaFoldDB" id="A0A6A6QR22"/>
<dbReference type="EMBL" id="MU004192">
    <property type="protein sequence ID" value="KAF2493297.1"/>
    <property type="molecule type" value="Genomic_DNA"/>
</dbReference>
<proteinExistence type="predicted"/>
<organism evidence="2 3">
    <name type="scientific">Lophium mytilinum</name>
    <dbReference type="NCBI Taxonomy" id="390894"/>
    <lineage>
        <taxon>Eukaryota</taxon>
        <taxon>Fungi</taxon>
        <taxon>Dikarya</taxon>
        <taxon>Ascomycota</taxon>
        <taxon>Pezizomycotina</taxon>
        <taxon>Dothideomycetes</taxon>
        <taxon>Pleosporomycetidae</taxon>
        <taxon>Mytilinidiales</taxon>
        <taxon>Mytilinidiaceae</taxon>
        <taxon>Lophium</taxon>
    </lineage>
</organism>
<feature type="compositionally biased region" description="Gly residues" evidence="1">
    <location>
        <begin position="39"/>
        <end position="58"/>
    </location>
</feature>